<dbReference type="Pfam" id="PF00364">
    <property type="entry name" value="Biotin_lipoyl"/>
    <property type="match status" value="1"/>
</dbReference>
<protein>
    <recommendedName>
        <fullName evidence="8">Acetyltransferase component of pyruvate dehydrogenase complex</fullName>
        <ecNumber evidence="8">2.3.1.12</ecNumber>
    </recommendedName>
</protein>
<dbReference type="GO" id="GO:0004742">
    <property type="term" value="F:dihydrolipoyllysine-residue acetyltransferase activity"/>
    <property type="evidence" value="ECO:0007669"/>
    <property type="project" value="UniProtKB-UniRule"/>
</dbReference>
<comment type="caution">
    <text evidence="12">The sequence shown here is derived from an EMBL/GenBank/DDBJ whole genome shotgun (WGS) entry which is preliminary data.</text>
</comment>
<evidence type="ECO:0000259" key="10">
    <source>
        <dbReference type="PROSITE" id="PS50968"/>
    </source>
</evidence>
<evidence type="ECO:0000256" key="1">
    <source>
        <dbReference type="ARBA" id="ARBA00007317"/>
    </source>
</evidence>
<feature type="domain" description="Lipoyl-binding" evidence="10">
    <location>
        <begin position="2"/>
        <end position="77"/>
    </location>
</feature>
<dbReference type="Gene3D" id="4.10.320.10">
    <property type="entry name" value="E3-binding domain"/>
    <property type="match status" value="1"/>
</dbReference>
<dbReference type="SUPFAM" id="SSF47005">
    <property type="entry name" value="Peripheral subunit-binding domain of 2-oxo acid dehydrogenase complex"/>
    <property type="match status" value="1"/>
</dbReference>
<dbReference type="AlphaFoldDB" id="A0A4Q1CAC8"/>
<evidence type="ECO:0000256" key="2">
    <source>
        <dbReference type="ARBA" id="ARBA00011484"/>
    </source>
</evidence>
<dbReference type="EC" id="2.3.1.12" evidence="8"/>
<evidence type="ECO:0000313" key="12">
    <source>
        <dbReference type="EMBL" id="RXK55836.1"/>
    </source>
</evidence>
<name>A0A4Q1CAC8_9BACT</name>
<dbReference type="Gene3D" id="3.30.559.10">
    <property type="entry name" value="Chloramphenicol acetyltransferase-like domain"/>
    <property type="match status" value="1"/>
</dbReference>
<dbReference type="InterPro" id="IPR023213">
    <property type="entry name" value="CAT-like_dom_sf"/>
</dbReference>
<evidence type="ECO:0000313" key="13">
    <source>
        <dbReference type="Proteomes" id="UP000290218"/>
    </source>
</evidence>
<dbReference type="InterPro" id="IPR000089">
    <property type="entry name" value="Biotin_lipoyl"/>
</dbReference>
<dbReference type="NCBIfam" id="TIGR01349">
    <property type="entry name" value="PDHac_trf_mito"/>
    <property type="match status" value="1"/>
</dbReference>
<dbReference type="CDD" id="cd06849">
    <property type="entry name" value="lipoyl_domain"/>
    <property type="match status" value="1"/>
</dbReference>
<comment type="similarity">
    <text evidence="1 8">Belongs to the 2-oxoacid dehydrogenase family.</text>
</comment>
<comment type="cofactor">
    <cofactor evidence="8">
        <name>(R)-lipoate</name>
        <dbReference type="ChEBI" id="CHEBI:83088"/>
    </cofactor>
    <text evidence="8">Binds 1 lipoyl cofactor covalently.</text>
</comment>
<dbReference type="Proteomes" id="UP000290218">
    <property type="component" value="Unassembled WGS sequence"/>
</dbReference>
<dbReference type="GO" id="GO:0045254">
    <property type="term" value="C:pyruvate dehydrogenase complex"/>
    <property type="evidence" value="ECO:0007669"/>
    <property type="project" value="UniProtKB-UniRule"/>
</dbReference>
<evidence type="ECO:0000256" key="6">
    <source>
        <dbReference type="ARBA" id="ARBA00025211"/>
    </source>
</evidence>
<feature type="domain" description="Peripheral subunit-binding (PSBD)" evidence="11">
    <location>
        <begin position="139"/>
        <end position="176"/>
    </location>
</feature>
<keyword evidence="3 8" id="KW-0808">Transferase</keyword>
<reference evidence="12 13" key="1">
    <citation type="submission" date="2019-01" db="EMBL/GenBank/DDBJ databases">
        <title>Lacunisphaera sp. strain TWA-58.</title>
        <authorList>
            <person name="Chen W.-M."/>
        </authorList>
    </citation>
    <scope>NUCLEOTIDE SEQUENCE [LARGE SCALE GENOMIC DNA]</scope>
    <source>
        <strain evidence="12 13">TWA-58</strain>
    </source>
</reference>
<feature type="compositionally biased region" description="Pro residues" evidence="9">
    <location>
        <begin position="99"/>
        <end position="120"/>
    </location>
</feature>
<dbReference type="PANTHER" id="PTHR23151:SF90">
    <property type="entry name" value="DIHYDROLIPOYLLYSINE-RESIDUE ACETYLTRANSFERASE COMPONENT OF PYRUVATE DEHYDROGENASE COMPLEX, MITOCHONDRIAL-RELATED"/>
    <property type="match status" value="1"/>
</dbReference>
<dbReference type="InterPro" id="IPR011053">
    <property type="entry name" value="Single_hybrid_motif"/>
</dbReference>
<dbReference type="Pfam" id="PF02817">
    <property type="entry name" value="E3_binding"/>
    <property type="match status" value="1"/>
</dbReference>
<keyword evidence="5 8" id="KW-0012">Acyltransferase</keyword>
<dbReference type="PROSITE" id="PS50968">
    <property type="entry name" value="BIOTINYL_LIPOYL"/>
    <property type="match status" value="1"/>
</dbReference>
<keyword evidence="12" id="KW-0670">Pyruvate</keyword>
<dbReference type="SUPFAM" id="SSF52777">
    <property type="entry name" value="CoA-dependent acyltransferases"/>
    <property type="match status" value="1"/>
</dbReference>
<evidence type="ECO:0000256" key="4">
    <source>
        <dbReference type="ARBA" id="ARBA00022823"/>
    </source>
</evidence>
<dbReference type="InterPro" id="IPR001078">
    <property type="entry name" value="2-oxoacid_DH_actylTfrase"/>
</dbReference>
<accession>A0A4Q1CAC8</accession>
<feature type="region of interest" description="Disordered" evidence="9">
    <location>
        <begin position="97"/>
        <end position="134"/>
    </location>
</feature>
<keyword evidence="4 8" id="KW-0450">Lipoyl</keyword>
<dbReference type="GO" id="GO:0006086">
    <property type="term" value="P:pyruvate decarboxylation to acetyl-CoA"/>
    <property type="evidence" value="ECO:0007669"/>
    <property type="project" value="InterPro"/>
</dbReference>
<dbReference type="InterPro" id="IPR006257">
    <property type="entry name" value="LAT1"/>
</dbReference>
<dbReference type="OrthoDB" id="9805770at2"/>
<evidence type="ECO:0000256" key="3">
    <source>
        <dbReference type="ARBA" id="ARBA00022679"/>
    </source>
</evidence>
<dbReference type="EMBL" id="SDHX01000001">
    <property type="protein sequence ID" value="RXK55836.1"/>
    <property type="molecule type" value="Genomic_DNA"/>
</dbReference>
<evidence type="ECO:0000256" key="5">
    <source>
        <dbReference type="ARBA" id="ARBA00023315"/>
    </source>
</evidence>
<proteinExistence type="inferred from homology"/>
<dbReference type="SUPFAM" id="SSF51230">
    <property type="entry name" value="Single hybrid motif"/>
    <property type="match status" value="1"/>
</dbReference>
<dbReference type="RefSeq" id="WP_129047202.1">
    <property type="nucleotide sequence ID" value="NZ_SDHX01000001.1"/>
</dbReference>
<dbReference type="Pfam" id="PF00198">
    <property type="entry name" value="2-oxoacid_dh"/>
    <property type="match status" value="1"/>
</dbReference>
<gene>
    <name evidence="12" type="ORF">ESB00_08115</name>
</gene>
<evidence type="ECO:0000259" key="11">
    <source>
        <dbReference type="PROSITE" id="PS51826"/>
    </source>
</evidence>
<dbReference type="InterPro" id="IPR045257">
    <property type="entry name" value="E2/Pdx1"/>
</dbReference>
<dbReference type="InterPro" id="IPR004167">
    <property type="entry name" value="PSBD"/>
</dbReference>
<dbReference type="Gene3D" id="2.40.50.100">
    <property type="match status" value="1"/>
</dbReference>
<comment type="catalytic activity">
    <reaction evidence="7 8">
        <text>N(6)-[(R)-dihydrolipoyl]-L-lysyl-[protein] + acetyl-CoA = N(6)-[(R)-S(8)-acetyldihydrolipoyl]-L-lysyl-[protein] + CoA</text>
        <dbReference type="Rhea" id="RHEA:17017"/>
        <dbReference type="Rhea" id="RHEA-COMP:10475"/>
        <dbReference type="Rhea" id="RHEA-COMP:10478"/>
        <dbReference type="ChEBI" id="CHEBI:57287"/>
        <dbReference type="ChEBI" id="CHEBI:57288"/>
        <dbReference type="ChEBI" id="CHEBI:83100"/>
        <dbReference type="ChEBI" id="CHEBI:83111"/>
        <dbReference type="EC" id="2.3.1.12"/>
    </reaction>
</comment>
<comment type="subunit">
    <text evidence="2">Forms a 24-polypeptide structural core with octahedral symmetry.</text>
</comment>
<comment type="function">
    <text evidence="6">The pyruvate dehydrogenase complex catalyzes the overall conversion of pyruvate to acetyl-CoA and CO(2). It contains multiple copies of three enzymatic components: pyruvate dehydrogenase (E1), dihydrolipoamide acetyltransferase (E2) and lipoamide dehydrogenase (E3).</text>
</comment>
<dbReference type="InterPro" id="IPR036625">
    <property type="entry name" value="E3-bd_dom_sf"/>
</dbReference>
<evidence type="ECO:0000256" key="9">
    <source>
        <dbReference type="SAM" id="MobiDB-lite"/>
    </source>
</evidence>
<dbReference type="PROSITE" id="PS51826">
    <property type="entry name" value="PSBD"/>
    <property type="match status" value="1"/>
</dbReference>
<evidence type="ECO:0000256" key="7">
    <source>
        <dbReference type="ARBA" id="ARBA00048370"/>
    </source>
</evidence>
<sequence>MANIIDMPKLSDTMTVGTLVKWLKKEGDTVKAGDMLAEVETDKATMELESFFAGTLVKIFAPAGSQVAIGAALCAVGKAGETVEAPAAKTAAPAAAPAPAAPAPVAPTPAPVPAPAPAQPAPVSSHPAPASAEGDARLKISPLAKKIAAQQSVDASRLTGSGPGGRIVKADVLAAAANPALLKSTAAPTVAKSSGFSPQVSGFSRGPVQEERVVAVSNMRAVIAKRMVESTTTIPYIYLDIEIDAEPLLAIRSQLNTGLEAQGVKLSVNDFVLKASAEALRRVPAVNSSWEGTQIRYHGAAHVAFAVALEDGLITPVVRDCHLKSVFQISTEAKALGKKAKDKKLQPADYTGGTFCVSNLGMMGIPKFTAIINPPNSAILAVGTTVTKPVVKNGQIVVGQTLTVTLSADHRVFDGAVAAQYLGALKDILEKPALLLV</sequence>
<evidence type="ECO:0000256" key="8">
    <source>
        <dbReference type="RuleBase" id="RU361137"/>
    </source>
</evidence>
<keyword evidence="13" id="KW-1185">Reference proteome</keyword>
<organism evidence="12 13">
    <name type="scientific">Oleiharenicola lentus</name>
    <dbReference type="NCBI Taxonomy" id="2508720"/>
    <lineage>
        <taxon>Bacteria</taxon>
        <taxon>Pseudomonadati</taxon>
        <taxon>Verrucomicrobiota</taxon>
        <taxon>Opitutia</taxon>
        <taxon>Opitutales</taxon>
        <taxon>Opitutaceae</taxon>
        <taxon>Oleiharenicola</taxon>
    </lineage>
</organism>
<dbReference type="PANTHER" id="PTHR23151">
    <property type="entry name" value="DIHYDROLIPOAMIDE ACETYL/SUCCINYL-TRANSFERASE-RELATED"/>
    <property type="match status" value="1"/>
</dbReference>
<feature type="compositionally biased region" description="Low complexity" evidence="9">
    <location>
        <begin position="121"/>
        <end position="132"/>
    </location>
</feature>